<proteinExistence type="predicted"/>
<keyword evidence="5" id="KW-1185">Reference proteome</keyword>
<organism evidence="4 5">
    <name type="scientific">Cohnella pontilimi</name>
    <dbReference type="NCBI Taxonomy" id="2564100"/>
    <lineage>
        <taxon>Bacteria</taxon>
        <taxon>Bacillati</taxon>
        <taxon>Bacillota</taxon>
        <taxon>Bacilli</taxon>
        <taxon>Bacillales</taxon>
        <taxon>Paenibacillaceae</taxon>
        <taxon>Cohnella</taxon>
    </lineage>
</organism>
<name>A0A4U0FAC8_9BACL</name>
<comment type="caution">
    <text evidence="4">The sequence shown here is derived from an EMBL/GenBank/DDBJ whole genome shotgun (WGS) entry which is preliminary data.</text>
</comment>
<feature type="compositionally biased region" description="Polar residues" evidence="1">
    <location>
        <begin position="46"/>
        <end position="70"/>
    </location>
</feature>
<dbReference type="PROSITE" id="PS51257">
    <property type="entry name" value="PROKAR_LIPOPROTEIN"/>
    <property type="match status" value="1"/>
</dbReference>
<dbReference type="InterPro" id="IPR019606">
    <property type="entry name" value="GerMN"/>
</dbReference>
<feature type="region of interest" description="Disordered" evidence="1">
    <location>
        <begin position="34"/>
        <end position="95"/>
    </location>
</feature>
<evidence type="ECO:0000259" key="3">
    <source>
        <dbReference type="SMART" id="SM00909"/>
    </source>
</evidence>
<dbReference type="Proteomes" id="UP000309673">
    <property type="component" value="Unassembled WGS sequence"/>
</dbReference>
<dbReference type="Pfam" id="PF10646">
    <property type="entry name" value="Germane"/>
    <property type="match status" value="2"/>
</dbReference>
<dbReference type="AlphaFoldDB" id="A0A4U0FAC8"/>
<reference evidence="4 5" key="1">
    <citation type="submission" date="2019-04" db="EMBL/GenBank/DDBJ databases">
        <title>Cohnella sp. nov., isolated from soil.</title>
        <authorList>
            <person name="Kim W."/>
        </authorList>
    </citation>
    <scope>NUCLEOTIDE SEQUENCE [LARGE SCALE GENOMIC DNA]</scope>
    <source>
        <strain evidence="4 5">CAU 1483</strain>
    </source>
</reference>
<feature type="chain" id="PRO_5020580356" description="GerMN domain-containing protein" evidence="2">
    <location>
        <begin position="29"/>
        <end position="389"/>
    </location>
</feature>
<evidence type="ECO:0000256" key="1">
    <source>
        <dbReference type="SAM" id="MobiDB-lite"/>
    </source>
</evidence>
<dbReference type="EMBL" id="SUPK01000006">
    <property type="protein sequence ID" value="TJY41478.1"/>
    <property type="molecule type" value="Genomic_DNA"/>
</dbReference>
<protein>
    <recommendedName>
        <fullName evidence="3">GerMN domain-containing protein</fullName>
    </recommendedName>
</protein>
<feature type="domain" description="GerMN" evidence="3">
    <location>
        <begin position="130"/>
        <end position="222"/>
    </location>
</feature>
<keyword evidence="2" id="KW-0732">Signal</keyword>
<dbReference type="RefSeq" id="WP_136778398.1">
    <property type="nucleotide sequence ID" value="NZ_SUPK01000006.1"/>
</dbReference>
<evidence type="ECO:0000313" key="4">
    <source>
        <dbReference type="EMBL" id="TJY41478.1"/>
    </source>
</evidence>
<dbReference type="SMART" id="SM00909">
    <property type="entry name" value="Germane"/>
    <property type="match status" value="2"/>
</dbReference>
<dbReference type="OrthoDB" id="1715058at2"/>
<accession>A0A4U0FAC8</accession>
<evidence type="ECO:0000313" key="5">
    <source>
        <dbReference type="Proteomes" id="UP000309673"/>
    </source>
</evidence>
<evidence type="ECO:0000256" key="2">
    <source>
        <dbReference type="SAM" id="SignalP"/>
    </source>
</evidence>
<gene>
    <name evidence="4" type="ORF">E5161_13835</name>
</gene>
<sequence>MIRLPGRRRKTRLLPALVLLLPLLSACGAVGGQDPQTAPIDAPPAQQEQSMLQDSGGVTDTETVAGMNTDSESKGDTNANAVDAAASPAPSHPEEGVTVYLRDRNGYLAPMTLNLTSGDSSDDSSAETLAKTALTWLTQDASRTEQLPAGFTAVIPQGMKADSVKLDAKKSTVSIDFAAPLAGMNATQERKMIEALVWTMTELPGMDKVRLSVAGKPIRALPASGLPVDEVLTRGFGINLEAAQGVHLMRSMPVTLYFAASTDNGDGYFVPVTRLVDRTSDRIGAALGELIKGPQDNQGLHAVLPPGITVEKHSQKDDTVNVALREEGWSLDTAVPSEMTEALVLTVTEMTGAPQVKLAMNGSDSFVDTERRSYAQPVTRPVTVNVLKR</sequence>
<feature type="signal peptide" evidence="2">
    <location>
        <begin position="1"/>
        <end position="28"/>
    </location>
</feature>
<feature type="compositionally biased region" description="Low complexity" evidence="1">
    <location>
        <begin position="78"/>
        <end position="89"/>
    </location>
</feature>
<feature type="domain" description="GerMN" evidence="3">
    <location>
        <begin position="283"/>
        <end position="369"/>
    </location>
</feature>